<evidence type="ECO:0000313" key="2">
    <source>
        <dbReference type="Proteomes" id="UP000192758"/>
    </source>
</evidence>
<dbReference type="Proteomes" id="UP000192758">
    <property type="component" value="Unassembled WGS sequence"/>
</dbReference>
<gene>
    <name evidence="1" type="ORF">EHP00_1411</name>
</gene>
<organism evidence="1 2">
    <name type="scientific">Ecytonucleospora hepatopenaei</name>
    <dbReference type="NCBI Taxonomy" id="646526"/>
    <lineage>
        <taxon>Eukaryota</taxon>
        <taxon>Fungi</taxon>
        <taxon>Fungi incertae sedis</taxon>
        <taxon>Microsporidia</taxon>
        <taxon>Enterocytozoonidae</taxon>
        <taxon>Ecytonucleospora</taxon>
    </lineage>
</organism>
<dbReference type="OrthoDB" id="10069473at2759"/>
<keyword evidence="2" id="KW-1185">Reference proteome</keyword>
<protein>
    <submittedName>
        <fullName evidence="1">Uncharacterized protein</fullName>
    </submittedName>
</protein>
<dbReference type="AlphaFoldDB" id="A0A1W0E6B6"/>
<comment type="caution">
    <text evidence="1">The sequence shown here is derived from an EMBL/GenBank/DDBJ whole genome shotgun (WGS) entry which is preliminary data.</text>
</comment>
<accession>A0A1W0E6B6</accession>
<dbReference type="EMBL" id="MNPJ01000017">
    <property type="protein sequence ID" value="OQS54756.1"/>
    <property type="molecule type" value="Genomic_DNA"/>
</dbReference>
<name>A0A1W0E6B6_9MICR</name>
<evidence type="ECO:0000313" key="1">
    <source>
        <dbReference type="EMBL" id="OQS54756.1"/>
    </source>
</evidence>
<sequence>MTKTQFNKTYFLLLLYKLNNTEVCLKSTTKYIALFDDYELIVDGIEYVHSVSSVHHQLLLYYLCVELFKIFKKQKENKQNEREEQFVELISDFVYRTFGKTKETADKLNVCPKEYEKLENVFARKNLVSKYN</sequence>
<dbReference type="STRING" id="646526.A0A1W0E6B6"/>
<reference evidence="1 2" key="1">
    <citation type="journal article" date="2017" name="Environ. Microbiol.">
        <title>Decay of the glycolytic pathway and adaptation to intranuclear parasitism within Enterocytozoonidae microsporidia.</title>
        <authorList>
            <person name="Wiredu Boakye D."/>
            <person name="Jaroenlak P."/>
            <person name="Prachumwat A."/>
            <person name="Williams T.A."/>
            <person name="Bateman K.S."/>
            <person name="Itsathitphaisarn O."/>
            <person name="Sritunyalucksana K."/>
            <person name="Paszkiewicz K.H."/>
            <person name="Moore K.A."/>
            <person name="Stentiford G.D."/>
            <person name="Williams B.A."/>
        </authorList>
    </citation>
    <scope>NUCLEOTIDE SEQUENCE [LARGE SCALE GENOMIC DNA]</scope>
    <source>
        <strain evidence="1 2">TH1</strain>
    </source>
</reference>
<dbReference type="VEuPathDB" id="MicrosporidiaDB:EHP00_1411"/>
<proteinExistence type="predicted"/>